<evidence type="ECO:0000313" key="2">
    <source>
        <dbReference type="Proteomes" id="UP000321523"/>
    </source>
</evidence>
<name>A0A512DYD0_9PROT</name>
<organism evidence="1 2">
    <name type="scientific">Skermanella aerolata</name>
    <dbReference type="NCBI Taxonomy" id="393310"/>
    <lineage>
        <taxon>Bacteria</taxon>
        <taxon>Pseudomonadati</taxon>
        <taxon>Pseudomonadota</taxon>
        <taxon>Alphaproteobacteria</taxon>
        <taxon>Rhodospirillales</taxon>
        <taxon>Azospirillaceae</taxon>
        <taxon>Skermanella</taxon>
    </lineage>
</organism>
<accession>A0A512DYD0</accession>
<evidence type="ECO:0000313" key="1">
    <source>
        <dbReference type="EMBL" id="GEO41483.1"/>
    </source>
</evidence>
<proteinExistence type="predicted"/>
<dbReference type="EMBL" id="BJYZ01000028">
    <property type="protein sequence ID" value="GEO41483.1"/>
    <property type="molecule type" value="Genomic_DNA"/>
</dbReference>
<sequence>MIEQNKATAILLRQLASLVEAMTISDIEAVVNNNAKLSLNIRKSKKERILDKGQVGEFLNTKEPKLDIELIRMKLDQIDTRDNAANFLLDVAGKKHDLVLIAREMSIPVQSSDTIETIRNKIVDATVGYRLRSKAIRDKN</sequence>
<dbReference type="AlphaFoldDB" id="A0A512DYD0"/>
<protein>
    <submittedName>
        <fullName evidence="1">Uncharacterized protein</fullName>
    </submittedName>
</protein>
<dbReference type="Proteomes" id="UP000321523">
    <property type="component" value="Unassembled WGS sequence"/>
</dbReference>
<keyword evidence="2" id="KW-1185">Reference proteome</keyword>
<dbReference type="RefSeq" id="WP_147040929.1">
    <property type="nucleotide sequence ID" value="NZ_BJYZ01000028.1"/>
</dbReference>
<comment type="caution">
    <text evidence="1">The sequence shown here is derived from an EMBL/GenBank/DDBJ whole genome shotgun (WGS) entry which is preliminary data.</text>
</comment>
<dbReference type="OrthoDB" id="3405928at2"/>
<reference evidence="1 2" key="1">
    <citation type="submission" date="2019-07" db="EMBL/GenBank/DDBJ databases">
        <title>Whole genome shotgun sequence of Skermanella aerolata NBRC 106429.</title>
        <authorList>
            <person name="Hosoyama A."/>
            <person name="Uohara A."/>
            <person name="Ohji S."/>
            <person name="Ichikawa N."/>
        </authorList>
    </citation>
    <scope>NUCLEOTIDE SEQUENCE [LARGE SCALE GENOMIC DNA]</scope>
    <source>
        <strain evidence="1 2">NBRC 106429</strain>
    </source>
</reference>
<gene>
    <name evidence="1" type="ORF">SAE02_56310</name>
</gene>